<keyword evidence="2" id="KW-0677">Repeat</keyword>
<sequence length="479" mass="54197">MGTKKLIKWPKQITPSLVQHLIRAERDIEKAILVFESAAAEYSNGFRHDHTTYGFMISRLVSVNKFKPAEELLDRMKEEKCSFTEDVFLCLCRSYGRVHRPLDTLRIFQKMKEFQCEPTDKSYVTVFSILVSENQLKLAQMFHKYMKQVGVPPSVSFLNVFIKALCMKKETVNAALRVFKEMPDHGCIPDSYTYGTLINGLCKLGKISEAKELFREMDAKGCSPTVVTYTTLIHGLCLSNILDEAMELFEEMSRKGIEPNVVTFSSLIDGLCKGGRSLQALELLEKIVGKRFSANTIIYNNLVSGLCKEGKVPDAVQIFDRMKLQGLKPDAVLYGRLVNSLCNSSKFQEAANLLDEMVPGGMSPNHVSWSLHVNNHNMVVRGLCTEKDLNRAFQIYLSTRTKHILVDCETYKSLVGCFSKKGDVYKASQIVNEMLLEGSIPDEFIWNAVVFGFLHRTKVKEAAEVVYVELIGNFLETRV</sequence>
<comment type="similarity">
    <text evidence="1">Belongs to the PPR family. P subfamily.</text>
</comment>
<evidence type="ECO:0000256" key="3">
    <source>
        <dbReference type="PROSITE-ProRule" id="PRU00708"/>
    </source>
</evidence>
<keyword evidence="5" id="KW-1185">Reference proteome</keyword>
<feature type="repeat" description="PPR" evidence="3">
    <location>
        <begin position="260"/>
        <end position="294"/>
    </location>
</feature>
<gene>
    <name evidence="4" type="ORF">GIB67_039224</name>
</gene>
<dbReference type="InterPro" id="IPR002885">
    <property type="entry name" value="PPR_rpt"/>
</dbReference>
<dbReference type="Proteomes" id="UP000541444">
    <property type="component" value="Unassembled WGS sequence"/>
</dbReference>
<dbReference type="OrthoDB" id="185373at2759"/>
<dbReference type="NCBIfam" id="TIGR00756">
    <property type="entry name" value="PPR"/>
    <property type="match status" value="6"/>
</dbReference>
<dbReference type="Pfam" id="PF13041">
    <property type="entry name" value="PPR_2"/>
    <property type="match status" value="3"/>
</dbReference>
<feature type="repeat" description="PPR" evidence="3">
    <location>
        <begin position="154"/>
        <end position="189"/>
    </location>
</feature>
<evidence type="ECO:0000256" key="1">
    <source>
        <dbReference type="ARBA" id="ARBA00007626"/>
    </source>
</evidence>
<evidence type="ECO:0000313" key="5">
    <source>
        <dbReference type="Proteomes" id="UP000541444"/>
    </source>
</evidence>
<evidence type="ECO:0000256" key="2">
    <source>
        <dbReference type="ARBA" id="ARBA00022737"/>
    </source>
</evidence>
<name>A0A7J7MLX4_9MAGN</name>
<evidence type="ECO:0000313" key="4">
    <source>
        <dbReference type="EMBL" id="KAF6155893.1"/>
    </source>
</evidence>
<accession>A0A7J7MLX4</accession>
<feature type="repeat" description="PPR" evidence="3">
    <location>
        <begin position="49"/>
        <end position="83"/>
    </location>
</feature>
<dbReference type="AlphaFoldDB" id="A0A7J7MLX4"/>
<dbReference type="InterPro" id="IPR011990">
    <property type="entry name" value="TPR-like_helical_dom_sf"/>
</dbReference>
<dbReference type="Gene3D" id="1.25.40.10">
    <property type="entry name" value="Tetratricopeptide repeat domain"/>
    <property type="match status" value="4"/>
</dbReference>
<feature type="repeat" description="PPR" evidence="3">
    <location>
        <begin position="330"/>
        <end position="364"/>
    </location>
</feature>
<dbReference type="Pfam" id="PF01535">
    <property type="entry name" value="PPR"/>
    <property type="match status" value="2"/>
</dbReference>
<comment type="caution">
    <text evidence="4">The sequence shown here is derived from an EMBL/GenBank/DDBJ whole genome shotgun (WGS) entry which is preliminary data.</text>
</comment>
<reference evidence="4 5" key="1">
    <citation type="journal article" date="2020" name="IScience">
        <title>Genome Sequencing of the Endangered Kingdonia uniflora (Circaeasteraceae, Ranunculales) Reveals Potential Mechanisms of Evolutionary Specialization.</title>
        <authorList>
            <person name="Sun Y."/>
            <person name="Deng T."/>
            <person name="Zhang A."/>
            <person name="Moore M.J."/>
            <person name="Landis J.B."/>
            <person name="Lin N."/>
            <person name="Zhang H."/>
            <person name="Zhang X."/>
            <person name="Huang J."/>
            <person name="Zhang X."/>
            <person name="Sun H."/>
            <person name="Wang H."/>
        </authorList>
    </citation>
    <scope>NUCLEOTIDE SEQUENCE [LARGE SCALE GENOMIC DNA]</scope>
    <source>
        <strain evidence="4">TB1705</strain>
        <tissue evidence="4">Leaf</tissue>
    </source>
</reference>
<dbReference type="PANTHER" id="PTHR46128">
    <property type="entry name" value="MITOCHONDRIAL GROUP I INTRON SPLICING FACTOR CCM1"/>
    <property type="match status" value="1"/>
</dbReference>
<organism evidence="4 5">
    <name type="scientific">Kingdonia uniflora</name>
    <dbReference type="NCBI Taxonomy" id="39325"/>
    <lineage>
        <taxon>Eukaryota</taxon>
        <taxon>Viridiplantae</taxon>
        <taxon>Streptophyta</taxon>
        <taxon>Embryophyta</taxon>
        <taxon>Tracheophyta</taxon>
        <taxon>Spermatophyta</taxon>
        <taxon>Magnoliopsida</taxon>
        <taxon>Ranunculales</taxon>
        <taxon>Circaeasteraceae</taxon>
        <taxon>Kingdonia</taxon>
    </lineage>
</organism>
<evidence type="ECO:0008006" key="6">
    <source>
        <dbReference type="Google" id="ProtNLM"/>
    </source>
</evidence>
<dbReference type="EMBL" id="JACGCM010001398">
    <property type="protein sequence ID" value="KAF6155893.1"/>
    <property type="molecule type" value="Genomic_DNA"/>
</dbReference>
<feature type="repeat" description="PPR" evidence="3">
    <location>
        <begin position="295"/>
        <end position="329"/>
    </location>
</feature>
<dbReference type="PROSITE" id="PS51375">
    <property type="entry name" value="PPR"/>
    <property type="match status" value="8"/>
</dbReference>
<feature type="repeat" description="PPR" evidence="3">
    <location>
        <begin position="407"/>
        <end position="441"/>
    </location>
</feature>
<dbReference type="PANTHER" id="PTHR46128:SF69">
    <property type="entry name" value="PENTACOTRIPEPTIDE-REPEAT REGION OF PRORP DOMAIN-CONTAINING PROTEIN"/>
    <property type="match status" value="1"/>
</dbReference>
<feature type="repeat" description="PPR" evidence="3">
    <location>
        <begin position="225"/>
        <end position="259"/>
    </location>
</feature>
<proteinExistence type="inferred from homology"/>
<dbReference type="InterPro" id="IPR050872">
    <property type="entry name" value="PPR_P_subfamily"/>
</dbReference>
<dbReference type="FunFam" id="1.25.40.10:FF:000558">
    <property type="entry name" value="Pentatricopeptide repeat-containing protein At5g39710"/>
    <property type="match status" value="1"/>
</dbReference>
<feature type="repeat" description="PPR" evidence="3">
    <location>
        <begin position="190"/>
        <end position="224"/>
    </location>
</feature>
<protein>
    <recommendedName>
        <fullName evidence="6">Pentatricopeptide repeat-containing protein</fullName>
    </recommendedName>
</protein>